<dbReference type="RefSeq" id="WP_377938623.1">
    <property type="nucleotide sequence ID" value="NZ_JBHTHQ010000021.1"/>
</dbReference>
<evidence type="ECO:0000313" key="2">
    <source>
        <dbReference type="Proteomes" id="UP001597036"/>
    </source>
</evidence>
<name>A0ABW2Y3T0_9BIFI</name>
<reference evidence="2" key="1">
    <citation type="journal article" date="2019" name="Int. J. Syst. Evol. Microbiol.">
        <title>The Global Catalogue of Microorganisms (GCM) 10K type strain sequencing project: providing services to taxonomists for standard genome sequencing and annotation.</title>
        <authorList>
            <consortium name="The Broad Institute Genomics Platform"/>
            <consortium name="The Broad Institute Genome Sequencing Center for Infectious Disease"/>
            <person name="Wu L."/>
            <person name="Ma J."/>
        </authorList>
    </citation>
    <scope>NUCLEOTIDE SEQUENCE [LARGE SCALE GENOMIC DNA]</scope>
    <source>
        <strain evidence="2">CCM 8604</strain>
    </source>
</reference>
<dbReference type="Proteomes" id="UP001597036">
    <property type="component" value="Unassembled WGS sequence"/>
</dbReference>
<protein>
    <recommendedName>
        <fullName evidence="3">DUF4192 family protein</fullName>
    </recommendedName>
</protein>
<evidence type="ECO:0008006" key="3">
    <source>
        <dbReference type="Google" id="ProtNLM"/>
    </source>
</evidence>
<evidence type="ECO:0000313" key="1">
    <source>
        <dbReference type="EMBL" id="MFD0704918.1"/>
    </source>
</evidence>
<proteinExistence type="predicted"/>
<organism evidence="1 2">
    <name type="scientific">Alloscardovia venturai</name>
    <dbReference type="NCBI Taxonomy" id="1769421"/>
    <lineage>
        <taxon>Bacteria</taxon>
        <taxon>Bacillati</taxon>
        <taxon>Actinomycetota</taxon>
        <taxon>Actinomycetes</taxon>
        <taxon>Bifidobacteriales</taxon>
        <taxon>Bifidobacteriaceae</taxon>
        <taxon>Alloscardovia</taxon>
    </lineage>
</organism>
<accession>A0ABW2Y3T0</accession>
<gene>
    <name evidence="1" type="ORF">ACFQY8_04055</name>
</gene>
<sequence length="225" mass="25843">MNTYKEVQSEELSQLHASFLEARQNQKNSHTGLLMQWFADIPERWLEGLAQNSKCGTDIWLDSSQLSRFIVGMNAHLALRDAIILASIREVDRKNFHHLVEHPLARSSAEFVHQELDDIFHDKKYCPDFSRVDRALSLMDECITTSPYELCTALYAAQAYLLWWENYVDKALYAAAKALEIDDEYPLACITINALTHDITPAWCRKYAQVARQGEEEDTASNSQE</sequence>
<keyword evidence="2" id="KW-1185">Reference proteome</keyword>
<comment type="caution">
    <text evidence="1">The sequence shown here is derived from an EMBL/GenBank/DDBJ whole genome shotgun (WGS) entry which is preliminary data.</text>
</comment>
<dbReference type="EMBL" id="JBHTHQ010000021">
    <property type="protein sequence ID" value="MFD0704918.1"/>
    <property type="molecule type" value="Genomic_DNA"/>
</dbReference>